<evidence type="ECO:0000313" key="1">
    <source>
        <dbReference type="EMBL" id="KAI8427277.1"/>
    </source>
</evidence>
<proteinExistence type="predicted"/>
<gene>
    <name evidence="1" type="ORF">MSG28_014869</name>
</gene>
<protein>
    <submittedName>
        <fullName evidence="1">Uncharacterized protein</fullName>
    </submittedName>
</protein>
<sequence length="833" mass="91193">MQPAGGAGARRVHPHPPGRDLAANMSHDQQFQLRSCSVRLERILIEDLPTCNTCLHRAAWLVRVVVMESAACRRRASDAEQSARWTYSATAECEPVAVKEEPEGGECGVSEAAVAEGLYAGHEVKDEVVIGPVTVQQQDVAFSMQNAFCRLEGPCILRPEGGADDTPNCTHTCLGEGPRCNRSPEQQYRLTSCFVRLERLPVGDLHRGKPCSSMQADPSASALRRSREQGQRRSCNLPTPLACHKQDTLNTTEVDPCQLQPAGGAGAAPECTHTRPGEGPRCNMSHDQQFQLRSCSVRLERILIEDLPTCNTCLHRAAWLVRVVVMESAACRRRASDAEQSARWTYSATAECEPVAVKEEPEGGECGVSEAAVAEGLYFGHEVKDEVVIGPETVQQQDVAFSMQNAFYRLEGPCSLKPEGGADDTPDCTHTCLGEGPRCNRSPEQQYRLTSCFVRLERLPVGDLHRGKPCSSMQADPSASALWRSREQGQTRSYNLPTPLACHKQDTLNRTEVDPCQLQPAGGAGAAPECTHTRPGEGPRCNMSHDQQFQLRSCSVRLERILIEDLPTCNTCLHRAAWLVRVVVMESAACRRRASDAEQSARWTYSATAECEPVAVKEEPEGGECGVSEAAVAEGLYFGHEVKDEVVIGPETVQQQDVAFSMQNAFYRLEGPCSLKPEGGADDTPDCTHTCLGEGPRCNRSPEQQYRLTSCFVRLERLPVGELHRGKPCSSMQADPSASALQRSREQGQRRSCNLPTPLACHKQDTLNRTEVDPCQLQPAGGAGAAPECTHTRPGEGPRCNMSHDQQFQLRSCSVRLERILIEDLPTCNTCLS</sequence>
<accession>A0ACC0JTF3</accession>
<name>A0ACC0JTF3_CHOFU</name>
<keyword evidence="2" id="KW-1185">Reference proteome</keyword>
<evidence type="ECO:0000313" key="2">
    <source>
        <dbReference type="Proteomes" id="UP001064048"/>
    </source>
</evidence>
<comment type="caution">
    <text evidence="1">The sequence shown here is derived from an EMBL/GenBank/DDBJ whole genome shotgun (WGS) entry which is preliminary data.</text>
</comment>
<reference evidence="1 2" key="1">
    <citation type="journal article" date="2022" name="Genome Biol. Evol.">
        <title>The Spruce Budworm Genome: Reconstructing the Evolutionary History of Antifreeze Proteins.</title>
        <authorList>
            <person name="Beliveau C."/>
            <person name="Gagne P."/>
            <person name="Picq S."/>
            <person name="Vernygora O."/>
            <person name="Keeling C.I."/>
            <person name="Pinkney K."/>
            <person name="Doucet D."/>
            <person name="Wen F."/>
            <person name="Johnston J.S."/>
            <person name="Maaroufi H."/>
            <person name="Boyle B."/>
            <person name="Laroche J."/>
            <person name="Dewar K."/>
            <person name="Juretic N."/>
            <person name="Blackburn G."/>
            <person name="Nisole A."/>
            <person name="Brunet B."/>
            <person name="Brandao M."/>
            <person name="Lumley L."/>
            <person name="Duan J."/>
            <person name="Quan G."/>
            <person name="Lucarotti C.J."/>
            <person name="Roe A.D."/>
            <person name="Sperling F.A.H."/>
            <person name="Levesque R.C."/>
            <person name="Cusson M."/>
        </authorList>
    </citation>
    <scope>NUCLEOTIDE SEQUENCE [LARGE SCALE GENOMIC DNA]</scope>
    <source>
        <strain evidence="1">Glfc:IPQL:Cfum</strain>
    </source>
</reference>
<dbReference type="Proteomes" id="UP001064048">
    <property type="component" value="Chromosome 26"/>
</dbReference>
<dbReference type="EMBL" id="CM046126">
    <property type="protein sequence ID" value="KAI8427277.1"/>
    <property type="molecule type" value="Genomic_DNA"/>
</dbReference>
<organism evidence="1 2">
    <name type="scientific">Choristoneura fumiferana</name>
    <name type="common">Spruce budworm moth</name>
    <name type="synonym">Archips fumiferana</name>
    <dbReference type="NCBI Taxonomy" id="7141"/>
    <lineage>
        <taxon>Eukaryota</taxon>
        <taxon>Metazoa</taxon>
        <taxon>Ecdysozoa</taxon>
        <taxon>Arthropoda</taxon>
        <taxon>Hexapoda</taxon>
        <taxon>Insecta</taxon>
        <taxon>Pterygota</taxon>
        <taxon>Neoptera</taxon>
        <taxon>Endopterygota</taxon>
        <taxon>Lepidoptera</taxon>
        <taxon>Glossata</taxon>
        <taxon>Ditrysia</taxon>
        <taxon>Tortricoidea</taxon>
        <taxon>Tortricidae</taxon>
        <taxon>Tortricinae</taxon>
        <taxon>Choristoneura</taxon>
    </lineage>
</organism>